<gene>
    <name evidence="1" type="ORF">PMEA_00007141</name>
</gene>
<proteinExistence type="predicted"/>
<evidence type="ECO:0000313" key="2">
    <source>
        <dbReference type="Proteomes" id="UP001159428"/>
    </source>
</evidence>
<comment type="caution">
    <text evidence="1">The sequence shown here is derived from an EMBL/GenBank/DDBJ whole genome shotgun (WGS) entry which is preliminary data.</text>
</comment>
<accession>A0AAU9WKL6</accession>
<dbReference type="Proteomes" id="UP001159428">
    <property type="component" value="Unassembled WGS sequence"/>
</dbReference>
<protein>
    <submittedName>
        <fullName evidence="1">Uncharacterized protein</fullName>
    </submittedName>
</protein>
<organism evidence="1 2">
    <name type="scientific">Pocillopora meandrina</name>
    <dbReference type="NCBI Taxonomy" id="46732"/>
    <lineage>
        <taxon>Eukaryota</taxon>
        <taxon>Metazoa</taxon>
        <taxon>Cnidaria</taxon>
        <taxon>Anthozoa</taxon>
        <taxon>Hexacorallia</taxon>
        <taxon>Scleractinia</taxon>
        <taxon>Astrocoeniina</taxon>
        <taxon>Pocilloporidae</taxon>
        <taxon>Pocillopora</taxon>
    </lineage>
</organism>
<evidence type="ECO:0000313" key="1">
    <source>
        <dbReference type="EMBL" id="CAH3117363.1"/>
    </source>
</evidence>
<reference evidence="1 2" key="1">
    <citation type="submission" date="2022-05" db="EMBL/GenBank/DDBJ databases">
        <authorList>
            <consortium name="Genoscope - CEA"/>
            <person name="William W."/>
        </authorList>
    </citation>
    <scope>NUCLEOTIDE SEQUENCE [LARGE SCALE GENOMIC DNA]</scope>
</reference>
<dbReference type="Gene3D" id="3.40.718.10">
    <property type="entry name" value="Isopropylmalate Dehydrogenase"/>
    <property type="match status" value="1"/>
</dbReference>
<dbReference type="SUPFAM" id="SSF53659">
    <property type="entry name" value="Isocitrate/Isopropylmalate dehydrogenase-like"/>
    <property type="match status" value="1"/>
</dbReference>
<dbReference type="AlphaFoldDB" id="A0AAU9WKL6"/>
<sequence>MVMTILPTSATLWRRPASQIIEVGDMTKDLAGCIKDYNVQRFDYLNTFEFLDKIAENLAVKLKQSPSHL</sequence>
<dbReference type="EMBL" id="CALNXJ010000016">
    <property type="protein sequence ID" value="CAH3117363.1"/>
    <property type="molecule type" value="Genomic_DNA"/>
</dbReference>
<keyword evidence="2" id="KW-1185">Reference proteome</keyword>
<name>A0AAU9WKL6_9CNID</name>